<gene>
    <name evidence="1" type="ORF">AK812_SmicGene11186</name>
</gene>
<sequence length="126" mass="13926">MLGLVRCCFGIGRFSEAVSLVDAALGLREPDGPTPPPRRTYIDGCVVEELLGALGRRGLARTLGKPLLRRLQASNFEISEDVATALVRAAEAEAQQAASESVLQQRRIQFQHWRYLRATDFTVETQ</sequence>
<dbReference type="Proteomes" id="UP000186817">
    <property type="component" value="Unassembled WGS sequence"/>
</dbReference>
<protein>
    <submittedName>
        <fullName evidence="1">Uncharacterized protein</fullName>
    </submittedName>
</protein>
<organism evidence="1 2">
    <name type="scientific">Symbiodinium microadriaticum</name>
    <name type="common">Dinoflagellate</name>
    <name type="synonym">Zooxanthella microadriatica</name>
    <dbReference type="NCBI Taxonomy" id="2951"/>
    <lineage>
        <taxon>Eukaryota</taxon>
        <taxon>Sar</taxon>
        <taxon>Alveolata</taxon>
        <taxon>Dinophyceae</taxon>
        <taxon>Suessiales</taxon>
        <taxon>Symbiodiniaceae</taxon>
        <taxon>Symbiodinium</taxon>
    </lineage>
</organism>
<dbReference type="AlphaFoldDB" id="A0A1Q9EDX0"/>
<evidence type="ECO:0000313" key="1">
    <source>
        <dbReference type="EMBL" id="OLQ05598.1"/>
    </source>
</evidence>
<evidence type="ECO:0000313" key="2">
    <source>
        <dbReference type="Proteomes" id="UP000186817"/>
    </source>
</evidence>
<reference evidence="1 2" key="1">
    <citation type="submission" date="2016-02" db="EMBL/GenBank/DDBJ databases">
        <title>Genome analysis of coral dinoflagellate symbionts highlights evolutionary adaptations to a symbiotic lifestyle.</title>
        <authorList>
            <person name="Aranda M."/>
            <person name="Li Y."/>
            <person name="Liew Y.J."/>
            <person name="Baumgarten S."/>
            <person name="Simakov O."/>
            <person name="Wilson M."/>
            <person name="Piel J."/>
            <person name="Ashoor H."/>
            <person name="Bougouffa S."/>
            <person name="Bajic V.B."/>
            <person name="Ryu T."/>
            <person name="Ravasi T."/>
            <person name="Bayer T."/>
            <person name="Micklem G."/>
            <person name="Kim H."/>
            <person name="Bhak J."/>
            <person name="Lajeunesse T.C."/>
            <person name="Voolstra C.R."/>
        </authorList>
    </citation>
    <scope>NUCLEOTIDE SEQUENCE [LARGE SCALE GENOMIC DNA]</scope>
    <source>
        <strain evidence="1 2">CCMP2467</strain>
    </source>
</reference>
<comment type="caution">
    <text evidence="1">The sequence shown here is derived from an EMBL/GenBank/DDBJ whole genome shotgun (WGS) entry which is preliminary data.</text>
</comment>
<name>A0A1Q9EDX0_SYMMI</name>
<keyword evidence="2" id="KW-1185">Reference proteome</keyword>
<proteinExistence type="predicted"/>
<accession>A0A1Q9EDX0</accession>
<dbReference type="EMBL" id="LSRX01000180">
    <property type="protein sequence ID" value="OLQ05598.1"/>
    <property type="molecule type" value="Genomic_DNA"/>
</dbReference>